<evidence type="ECO:0000313" key="3">
    <source>
        <dbReference type="EMBL" id="GMN63019.1"/>
    </source>
</evidence>
<gene>
    <name evidence="3" type="ORF">TIFTF001_032098</name>
</gene>
<feature type="region of interest" description="Disordered" evidence="1">
    <location>
        <begin position="42"/>
        <end position="62"/>
    </location>
</feature>
<evidence type="ECO:0000256" key="1">
    <source>
        <dbReference type="SAM" id="MobiDB-lite"/>
    </source>
</evidence>
<keyword evidence="2" id="KW-0732">Signal</keyword>
<sequence length="176" mass="19744">MICSHLTLIFGLLRVCTETIPPSTVALVEGLVAVKELHQEQKLQGRSSSPTTAFIPPARGQCPSRGGDCRISMVAMIPMRKRTRRRKTESPTAFSRFRRGRLRRRLLVLKSIRSDGYGVYYSVDGVFCGDYRSVTTRYPIGDGGYRLVTIWYPIGGGGYWSVSRWILDGNQLKIIG</sequence>
<name>A0AA88J599_FICCA</name>
<proteinExistence type="predicted"/>
<evidence type="ECO:0000313" key="4">
    <source>
        <dbReference type="Proteomes" id="UP001187192"/>
    </source>
</evidence>
<keyword evidence="4" id="KW-1185">Reference proteome</keyword>
<protein>
    <submittedName>
        <fullName evidence="3">Uncharacterized protein</fullName>
    </submittedName>
</protein>
<dbReference type="EMBL" id="BTGU01000140">
    <property type="protein sequence ID" value="GMN63019.1"/>
    <property type="molecule type" value="Genomic_DNA"/>
</dbReference>
<feature type="signal peptide" evidence="2">
    <location>
        <begin position="1"/>
        <end position="19"/>
    </location>
</feature>
<dbReference type="AlphaFoldDB" id="A0AA88J599"/>
<accession>A0AA88J599</accession>
<comment type="caution">
    <text evidence="3">The sequence shown here is derived from an EMBL/GenBank/DDBJ whole genome shotgun (WGS) entry which is preliminary data.</text>
</comment>
<organism evidence="3 4">
    <name type="scientific">Ficus carica</name>
    <name type="common">Common fig</name>
    <dbReference type="NCBI Taxonomy" id="3494"/>
    <lineage>
        <taxon>Eukaryota</taxon>
        <taxon>Viridiplantae</taxon>
        <taxon>Streptophyta</taxon>
        <taxon>Embryophyta</taxon>
        <taxon>Tracheophyta</taxon>
        <taxon>Spermatophyta</taxon>
        <taxon>Magnoliopsida</taxon>
        <taxon>eudicotyledons</taxon>
        <taxon>Gunneridae</taxon>
        <taxon>Pentapetalae</taxon>
        <taxon>rosids</taxon>
        <taxon>fabids</taxon>
        <taxon>Rosales</taxon>
        <taxon>Moraceae</taxon>
        <taxon>Ficeae</taxon>
        <taxon>Ficus</taxon>
    </lineage>
</organism>
<feature type="chain" id="PRO_5041706109" evidence="2">
    <location>
        <begin position="20"/>
        <end position="176"/>
    </location>
</feature>
<evidence type="ECO:0000256" key="2">
    <source>
        <dbReference type="SAM" id="SignalP"/>
    </source>
</evidence>
<dbReference type="Proteomes" id="UP001187192">
    <property type="component" value="Unassembled WGS sequence"/>
</dbReference>
<reference evidence="3" key="1">
    <citation type="submission" date="2023-07" db="EMBL/GenBank/DDBJ databases">
        <title>draft genome sequence of fig (Ficus carica).</title>
        <authorList>
            <person name="Takahashi T."/>
            <person name="Nishimura K."/>
        </authorList>
    </citation>
    <scope>NUCLEOTIDE SEQUENCE</scope>
</reference>